<comment type="function">
    <text evidence="6">Controls stomatal patterning.</text>
</comment>
<dbReference type="InterPro" id="IPR039455">
    <property type="entry name" value="EPFL"/>
</dbReference>
<gene>
    <name evidence="8" type="primary">EPFL4</name>
    <name evidence="8" type="ORF">KSP39_PZI012290</name>
</gene>
<keyword evidence="6" id="KW-0217">Developmental protein</keyword>
<name>A0AAP0BFC2_9ASPA</name>
<keyword evidence="7" id="KW-0812">Transmembrane</keyword>
<evidence type="ECO:0000313" key="9">
    <source>
        <dbReference type="Proteomes" id="UP001418222"/>
    </source>
</evidence>
<dbReference type="PANTHER" id="PTHR33109">
    <property type="entry name" value="EPIDERMAL PATTERNING FACTOR-LIKE PROTEIN 4"/>
    <property type="match status" value="1"/>
</dbReference>
<organism evidence="8 9">
    <name type="scientific">Platanthera zijinensis</name>
    <dbReference type="NCBI Taxonomy" id="2320716"/>
    <lineage>
        <taxon>Eukaryota</taxon>
        <taxon>Viridiplantae</taxon>
        <taxon>Streptophyta</taxon>
        <taxon>Embryophyta</taxon>
        <taxon>Tracheophyta</taxon>
        <taxon>Spermatophyta</taxon>
        <taxon>Magnoliopsida</taxon>
        <taxon>Liliopsida</taxon>
        <taxon>Asparagales</taxon>
        <taxon>Orchidaceae</taxon>
        <taxon>Orchidoideae</taxon>
        <taxon>Orchideae</taxon>
        <taxon>Orchidinae</taxon>
        <taxon>Platanthera</taxon>
    </lineage>
</organism>
<dbReference type="EMBL" id="JBBWWQ010000010">
    <property type="protein sequence ID" value="KAK8936877.1"/>
    <property type="molecule type" value="Genomic_DNA"/>
</dbReference>
<comment type="subcellular location">
    <subcellularLocation>
        <location evidence="1 6">Secreted</location>
    </subcellularLocation>
</comment>
<evidence type="ECO:0000256" key="6">
    <source>
        <dbReference type="RuleBase" id="RU367102"/>
    </source>
</evidence>
<keyword evidence="3 6" id="KW-0964">Secreted</keyword>
<dbReference type="Pfam" id="PF17181">
    <property type="entry name" value="EPF"/>
    <property type="match status" value="1"/>
</dbReference>
<keyword evidence="4" id="KW-0732">Signal</keyword>
<keyword evidence="9" id="KW-1185">Reference proteome</keyword>
<evidence type="ECO:0000256" key="7">
    <source>
        <dbReference type="SAM" id="Phobius"/>
    </source>
</evidence>
<accession>A0AAP0BFC2</accession>
<feature type="transmembrane region" description="Helical" evidence="7">
    <location>
        <begin position="12"/>
        <end position="30"/>
    </location>
</feature>
<keyword evidence="7" id="KW-0472">Membrane</keyword>
<evidence type="ECO:0000256" key="3">
    <source>
        <dbReference type="ARBA" id="ARBA00022525"/>
    </source>
</evidence>
<dbReference type="GO" id="GO:0005576">
    <property type="term" value="C:extracellular region"/>
    <property type="evidence" value="ECO:0007669"/>
    <property type="project" value="UniProtKB-SubCell"/>
</dbReference>
<evidence type="ECO:0000256" key="4">
    <source>
        <dbReference type="ARBA" id="ARBA00022729"/>
    </source>
</evidence>
<sequence length="117" mass="12956">MEGPHGHGRAMAAALALIFLFAMSTSNYFLSSIEKKSGSEFLKILQDKEEQSFWDRPAVSGRRLSGPGSSPPICRSRCGGCIPCLPIHVSIQPGQSIPLEYYPEAWRCKCRNKLFIP</sequence>
<evidence type="ECO:0000256" key="5">
    <source>
        <dbReference type="ARBA" id="ARBA00023157"/>
    </source>
</evidence>
<dbReference type="GO" id="GO:0010052">
    <property type="term" value="P:guard cell differentiation"/>
    <property type="evidence" value="ECO:0007669"/>
    <property type="project" value="UniProtKB-UniRule"/>
</dbReference>
<protein>
    <recommendedName>
        <fullName evidence="6">Epidermal patterning factor-like protein</fullName>
    </recommendedName>
</protein>
<dbReference type="Proteomes" id="UP001418222">
    <property type="component" value="Unassembled WGS sequence"/>
</dbReference>
<reference evidence="8 9" key="1">
    <citation type="journal article" date="2022" name="Nat. Plants">
        <title>Genomes of leafy and leafless Platanthera orchids illuminate the evolution of mycoheterotrophy.</title>
        <authorList>
            <person name="Li M.H."/>
            <person name="Liu K.W."/>
            <person name="Li Z."/>
            <person name="Lu H.C."/>
            <person name="Ye Q.L."/>
            <person name="Zhang D."/>
            <person name="Wang J.Y."/>
            <person name="Li Y.F."/>
            <person name="Zhong Z.M."/>
            <person name="Liu X."/>
            <person name="Yu X."/>
            <person name="Liu D.K."/>
            <person name="Tu X.D."/>
            <person name="Liu B."/>
            <person name="Hao Y."/>
            <person name="Liao X.Y."/>
            <person name="Jiang Y.T."/>
            <person name="Sun W.H."/>
            <person name="Chen J."/>
            <person name="Chen Y.Q."/>
            <person name="Ai Y."/>
            <person name="Zhai J.W."/>
            <person name="Wu S.S."/>
            <person name="Zhou Z."/>
            <person name="Hsiao Y.Y."/>
            <person name="Wu W.L."/>
            <person name="Chen Y.Y."/>
            <person name="Lin Y.F."/>
            <person name="Hsu J.L."/>
            <person name="Li C.Y."/>
            <person name="Wang Z.W."/>
            <person name="Zhao X."/>
            <person name="Zhong W.Y."/>
            <person name="Ma X.K."/>
            <person name="Ma L."/>
            <person name="Huang J."/>
            <person name="Chen G.Z."/>
            <person name="Huang M.Z."/>
            <person name="Huang L."/>
            <person name="Peng D.H."/>
            <person name="Luo Y.B."/>
            <person name="Zou S.Q."/>
            <person name="Chen S.P."/>
            <person name="Lan S."/>
            <person name="Tsai W.C."/>
            <person name="Van de Peer Y."/>
            <person name="Liu Z.J."/>
        </authorList>
    </citation>
    <scope>NUCLEOTIDE SEQUENCE [LARGE SCALE GENOMIC DNA]</scope>
    <source>
        <strain evidence="8">Lor287</strain>
    </source>
</reference>
<keyword evidence="7" id="KW-1133">Transmembrane helix</keyword>
<evidence type="ECO:0000313" key="8">
    <source>
        <dbReference type="EMBL" id="KAK8936877.1"/>
    </source>
</evidence>
<dbReference type="AlphaFoldDB" id="A0AAP0BFC2"/>
<evidence type="ECO:0000256" key="1">
    <source>
        <dbReference type="ARBA" id="ARBA00004613"/>
    </source>
</evidence>
<comment type="similarity">
    <text evidence="2 6">Belongs to the plant cysteine rich small secretory peptide family. Epidermal patterning factor subfamily.</text>
</comment>
<keyword evidence="5" id="KW-1015">Disulfide bond</keyword>
<proteinExistence type="inferred from homology"/>
<dbReference type="PANTHER" id="PTHR33109:SF55">
    <property type="entry name" value="EPIDERMAL PATTERNING FACTOR-LIKE PROTEIN 4-RELATED"/>
    <property type="match status" value="1"/>
</dbReference>
<evidence type="ECO:0000256" key="2">
    <source>
        <dbReference type="ARBA" id="ARBA00008127"/>
    </source>
</evidence>
<comment type="caution">
    <text evidence="8">The sequence shown here is derived from an EMBL/GenBank/DDBJ whole genome shotgun (WGS) entry which is preliminary data.</text>
</comment>